<feature type="transmembrane region" description="Helical" evidence="1">
    <location>
        <begin position="12"/>
        <end position="30"/>
    </location>
</feature>
<comment type="caution">
    <text evidence="2">The sequence shown here is derived from an EMBL/GenBank/DDBJ whole genome shotgun (WGS) entry which is preliminary data.</text>
</comment>
<dbReference type="AlphaFoldDB" id="A0A9W9YRW0"/>
<dbReference type="EMBL" id="MU827310">
    <property type="protein sequence ID" value="KAJ7360335.1"/>
    <property type="molecule type" value="Genomic_DNA"/>
</dbReference>
<keyword evidence="1" id="KW-1133">Transmembrane helix</keyword>
<proteinExistence type="predicted"/>
<reference evidence="2" key="1">
    <citation type="submission" date="2023-01" db="EMBL/GenBank/DDBJ databases">
        <title>Genome assembly of the deep-sea coral Lophelia pertusa.</title>
        <authorList>
            <person name="Herrera S."/>
            <person name="Cordes E."/>
        </authorList>
    </citation>
    <scope>NUCLEOTIDE SEQUENCE</scope>
    <source>
        <strain evidence="2">USNM1676648</strain>
        <tissue evidence="2">Polyp</tissue>
    </source>
</reference>
<sequence>MLSRLFNKPVSGLLKFDLVILFSFCYFEMVKFHRKNKQEMQFQEMLMIISTTYGRGRTWGVSDQQKKCCLNYNGTVVLIVLCLSVCSVVSLFHVIGSMLNVY</sequence>
<name>A0A9W9YRW0_9CNID</name>
<accession>A0A9W9YRW0</accession>
<keyword evidence="1" id="KW-0812">Transmembrane</keyword>
<evidence type="ECO:0000313" key="3">
    <source>
        <dbReference type="Proteomes" id="UP001163046"/>
    </source>
</evidence>
<protein>
    <submittedName>
        <fullName evidence="2">Uncharacterized protein</fullName>
    </submittedName>
</protein>
<organism evidence="2 3">
    <name type="scientific">Desmophyllum pertusum</name>
    <dbReference type="NCBI Taxonomy" id="174260"/>
    <lineage>
        <taxon>Eukaryota</taxon>
        <taxon>Metazoa</taxon>
        <taxon>Cnidaria</taxon>
        <taxon>Anthozoa</taxon>
        <taxon>Hexacorallia</taxon>
        <taxon>Scleractinia</taxon>
        <taxon>Caryophylliina</taxon>
        <taxon>Caryophylliidae</taxon>
        <taxon>Desmophyllum</taxon>
    </lineage>
</organism>
<feature type="transmembrane region" description="Helical" evidence="1">
    <location>
        <begin position="76"/>
        <end position="99"/>
    </location>
</feature>
<evidence type="ECO:0000313" key="2">
    <source>
        <dbReference type="EMBL" id="KAJ7360335.1"/>
    </source>
</evidence>
<keyword evidence="1" id="KW-0472">Membrane</keyword>
<dbReference type="Proteomes" id="UP001163046">
    <property type="component" value="Unassembled WGS sequence"/>
</dbReference>
<gene>
    <name evidence="2" type="ORF">OS493_016967</name>
</gene>
<keyword evidence="3" id="KW-1185">Reference proteome</keyword>
<evidence type="ECO:0000256" key="1">
    <source>
        <dbReference type="SAM" id="Phobius"/>
    </source>
</evidence>